<evidence type="ECO:0000313" key="11">
    <source>
        <dbReference type="EMBL" id="CCA24586.1"/>
    </source>
</evidence>
<comment type="function">
    <text evidence="6">Catalyzes the condensation of carbamoyl phosphate and aspartate to form carbamoyl aspartate and inorganic phosphate, the committed step in the de novo pyrimidine nucleotide biosynthesis pathway.</text>
</comment>
<dbReference type="GO" id="GO:0044205">
    <property type="term" value="P:'de novo' UMP biosynthetic process"/>
    <property type="evidence" value="ECO:0007669"/>
    <property type="project" value="UniProtKB-UniPathway"/>
</dbReference>
<dbReference type="NCBIfam" id="TIGR00670">
    <property type="entry name" value="asp_carb_tr"/>
    <property type="match status" value="1"/>
</dbReference>
<dbReference type="EC" id="2.1.3.2" evidence="3"/>
<evidence type="ECO:0000256" key="6">
    <source>
        <dbReference type="ARBA" id="ARBA00043884"/>
    </source>
</evidence>
<dbReference type="GO" id="GO:0006520">
    <property type="term" value="P:amino acid metabolic process"/>
    <property type="evidence" value="ECO:0007669"/>
    <property type="project" value="InterPro"/>
</dbReference>
<dbReference type="PRINTS" id="PR00100">
    <property type="entry name" value="AOTCASE"/>
</dbReference>
<dbReference type="HOGENOM" id="CLU_043846_1_2_1"/>
<dbReference type="InterPro" id="IPR006131">
    <property type="entry name" value="Asp_carbamoyltransf_Asp/Orn-bd"/>
</dbReference>
<keyword evidence="5" id="KW-0665">Pyrimidine biosynthesis</keyword>
<dbReference type="AlphaFoldDB" id="F0WT97"/>
<reference evidence="11" key="2">
    <citation type="submission" date="2011-02" db="EMBL/GenBank/DDBJ databases">
        <authorList>
            <person name="MacLean D."/>
        </authorList>
    </citation>
    <scope>NUCLEOTIDE SEQUENCE</scope>
</reference>
<dbReference type="GO" id="GO:0004070">
    <property type="term" value="F:aspartate carbamoyltransferase activity"/>
    <property type="evidence" value="ECO:0007669"/>
    <property type="project" value="UniProtKB-EC"/>
</dbReference>
<gene>
    <name evidence="11" type="ORF">ALNC14_107300</name>
</gene>
<dbReference type="NCBIfam" id="NF002032">
    <property type="entry name" value="PRK00856.1"/>
    <property type="match status" value="1"/>
</dbReference>
<dbReference type="SUPFAM" id="SSF53671">
    <property type="entry name" value="Aspartate/ornithine carbamoyltransferase"/>
    <property type="match status" value="1"/>
</dbReference>
<dbReference type="Pfam" id="PF02729">
    <property type="entry name" value="OTCace_N"/>
    <property type="match status" value="1"/>
</dbReference>
<keyword evidence="4 8" id="KW-0808">Transferase</keyword>
<dbReference type="InterPro" id="IPR006132">
    <property type="entry name" value="Asp/Orn_carbamoyltranf_P-bd"/>
</dbReference>
<evidence type="ECO:0000256" key="4">
    <source>
        <dbReference type="ARBA" id="ARBA00022679"/>
    </source>
</evidence>
<feature type="domain" description="Aspartate/ornithine carbamoyltransferase Asp/Orn-binding" evidence="9">
    <location>
        <begin position="160"/>
        <end position="308"/>
    </location>
</feature>
<sequence>MVTQEPWAISKILSIKDFDIASILRILKVADEMKEIVTKQGSCQLLKGKILANVFYEPSTRTNCSFQAAMLRLGGAVIPVNESTSSAQKGEILGDTIRCLECYADVIVLRHPERGSAAVAAAATSKPLINAGDGIGEHPTQALLDLFTIYNELGTTDLAGKIVTMVGDLKNGRTVHSLAKLLALFKVKIYYISPDTLKMPREIIQSLNDSGIEQHESNDLEPVMNITDVLYVTRVQKERFASAQEYEAVKNNFKITLLTIQNAKSSLIIMHPLPRVGEIAEEVDQDPRAAYFGQMKNGMYVRMALLALVLGVA</sequence>
<dbReference type="FunFam" id="3.40.50.1370:FF:000002">
    <property type="entry name" value="Aspartate carbamoyltransferase 2"/>
    <property type="match status" value="1"/>
</dbReference>
<evidence type="ECO:0000259" key="9">
    <source>
        <dbReference type="Pfam" id="PF00185"/>
    </source>
</evidence>
<dbReference type="HAMAP" id="MF_00001">
    <property type="entry name" value="Asp_carb_tr"/>
    <property type="match status" value="1"/>
</dbReference>
<name>F0WT97_9STRA</name>
<dbReference type="PANTHER" id="PTHR45753">
    <property type="entry name" value="ORNITHINE CARBAMOYLTRANSFERASE, MITOCHONDRIAL"/>
    <property type="match status" value="1"/>
</dbReference>
<dbReference type="Gene3D" id="3.40.50.1370">
    <property type="entry name" value="Aspartate/ornithine carbamoyltransferase"/>
    <property type="match status" value="2"/>
</dbReference>
<dbReference type="GO" id="GO:0016597">
    <property type="term" value="F:amino acid binding"/>
    <property type="evidence" value="ECO:0007669"/>
    <property type="project" value="InterPro"/>
</dbReference>
<dbReference type="Pfam" id="PF00185">
    <property type="entry name" value="OTCace"/>
    <property type="match status" value="1"/>
</dbReference>
<evidence type="ECO:0000256" key="5">
    <source>
        <dbReference type="ARBA" id="ARBA00022975"/>
    </source>
</evidence>
<comment type="catalytic activity">
    <reaction evidence="7">
        <text>carbamoyl phosphate + L-aspartate = N-carbamoyl-L-aspartate + phosphate + H(+)</text>
        <dbReference type="Rhea" id="RHEA:20013"/>
        <dbReference type="ChEBI" id="CHEBI:15378"/>
        <dbReference type="ChEBI" id="CHEBI:29991"/>
        <dbReference type="ChEBI" id="CHEBI:32814"/>
        <dbReference type="ChEBI" id="CHEBI:43474"/>
        <dbReference type="ChEBI" id="CHEBI:58228"/>
        <dbReference type="EC" id="2.1.3.2"/>
    </reaction>
</comment>
<dbReference type="InterPro" id="IPR006130">
    <property type="entry name" value="Asp/Orn_carbamoylTrfase"/>
</dbReference>
<evidence type="ECO:0000256" key="8">
    <source>
        <dbReference type="RuleBase" id="RU003634"/>
    </source>
</evidence>
<evidence type="ECO:0000259" key="10">
    <source>
        <dbReference type="Pfam" id="PF02729"/>
    </source>
</evidence>
<proteinExistence type="inferred from homology"/>
<dbReference type="InterPro" id="IPR002082">
    <property type="entry name" value="Asp_carbamoyltransf"/>
</dbReference>
<dbReference type="UniPathway" id="UPA00070">
    <property type="reaction ID" value="UER00116"/>
</dbReference>
<reference evidence="11" key="1">
    <citation type="journal article" date="2011" name="PLoS Biol.">
        <title>Gene gain and loss during evolution of obligate parasitism in the white rust pathogen of Arabidopsis thaliana.</title>
        <authorList>
            <person name="Kemen E."/>
            <person name="Gardiner A."/>
            <person name="Schultz-Larsen T."/>
            <person name="Kemen A.C."/>
            <person name="Balmuth A.L."/>
            <person name="Robert-Seilaniantz A."/>
            <person name="Bailey K."/>
            <person name="Holub E."/>
            <person name="Studholme D.J."/>
            <person name="Maclean D."/>
            <person name="Jones J.D."/>
        </authorList>
    </citation>
    <scope>NUCLEOTIDE SEQUENCE</scope>
</reference>
<evidence type="ECO:0000256" key="1">
    <source>
        <dbReference type="ARBA" id="ARBA00004852"/>
    </source>
</evidence>
<protein>
    <recommendedName>
        <fullName evidence="3">aspartate carbamoyltransferase</fullName>
        <ecNumber evidence="3">2.1.3.2</ecNumber>
    </recommendedName>
</protein>
<dbReference type="PRINTS" id="PR00101">
    <property type="entry name" value="ATCASE"/>
</dbReference>
<feature type="domain" description="Aspartate/ornithine carbamoyltransferase carbamoyl-P binding" evidence="10">
    <location>
        <begin position="12"/>
        <end position="150"/>
    </location>
</feature>
<dbReference type="InterPro" id="IPR036901">
    <property type="entry name" value="Asp/Orn_carbamoylTrfase_sf"/>
</dbReference>
<dbReference type="PROSITE" id="PS00097">
    <property type="entry name" value="CARBAMOYLTRANSFERASE"/>
    <property type="match status" value="1"/>
</dbReference>
<dbReference type="FunFam" id="3.40.50.1370:FF:000005">
    <property type="entry name" value="CAD protein-like isoform X1"/>
    <property type="match status" value="1"/>
</dbReference>
<dbReference type="PANTHER" id="PTHR45753:SF6">
    <property type="entry name" value="ASPARTATE CARBAMOYLTRANSFERASE"/>
    <property type="match status" value="1"/>
</dbReference>
<evidence type="ECO:0000256" key="7">
    <source>
        <dbReference type="ARBA" id="ARBA00048859"/>
    </source>
</evidence>
<evidence type="ECO:0000256" key="2">
    <source>
        <dbReference type="ARBA" id="ARBA00008896"/>
    </source>
</evidence>
<dbReference type="GO" id="GO:0006207">
    <property type="term" value="P:'de novo' pyrimidine nucleobase biosynthetic process"/>
    <property type="evidence" value="ECO:0007669"/>
    <property type="project" value="InterPro"/>
</dbReference>
<evidence type="ECO:0000256" key="3">
    <source>
        <dbReference type="ARBA" id="ARBA00013008"/>
    </source>
</evidence>
<comment type="pathway">
    <text evidence="1">Pyrimidine metabolism; UMP biosynthesis via de novo pathway; (S)-dihydroorotate from bicarbonate: step 2/3.</text>
</comment>
<organism evidence="11">
    <name type="scientific">Albugo laibachii Nc14</name>
    <dbReference type="NCBI Taxonomy" id="890382"/>
    <lineage>
        <taxon>Eukaryota</taxon>
        <taxon>Sar</taxon>
        <taxon>Stramenopiles</taxon>
        <taxon>Oomycota</taxon>
        <taxon>Peronosporomycetes</taxon>
        <taxon>Albuginales</taxon>
        <taxon>Albuginaceae</taxon>
        <taxon>Albugo</taxon>
    </lineage>
</organism>
<comment type="similarity">
    <text evidence="2">Belongs to the aspartate/ornithine carbamoyltransferase superfamily. ATCase family.</text>
</comment>
<accession>F0WT97</accession>
<dbReference type="EMBL" id="FR824292">
    <property type="protein sequence ID" value="CCA24586.1"/>
    <property type="molecule type" value="Genomic_DNA"/>
</dbReference>